<accession>A0AA41VS55</accession>
<organism evidence="1 2">
    <name type="scientific">Papaver nudicaule</name>
    <name type="common">Iceland poppy</name>
    <dbReference type="NCBI Taxonomy" id="74823"/>
    <lineage>
        <taxon>Eukaryota</taxon>
        <taxon>Viridiplantae</taxon>
        <taxon>Streptophyta</taxon>
        <taxon>Embryophyta</taxon>
        <taxon>Tracheophyta</taxon>
        <taxon>Spermatophyta</taxon>
        <taxon>Magnoliopsida</taxon>
        <taxon>Ranunculales</taxon>
        <taxon>Papaveraceae</taxon>
        <taxon>Papaveroideae</taxon>
        <taxon>Papaver</taxon>
    </lineage>
</organism>
<dbReference type="InterPro" id="IPR016193">
    <property type="entry name" value="Cytidine_deaminase-like"/>
</dbReference>
<dbReference type="Gene3D" id="3.40.140.10">
    <property type="entry name" value="Cytidine Deaminase, domain 2"/>
    <property type="match status" value="1"/>
</dbReference>
<name>A0AA41VS55_PAPNU</name>
<proteinExistence type="predicted"/>
<protein>
    <recommendedName>
        <fullName evidence="3">Riboflavin-specific deaminase</fullName>
    </recommendedName>
</protein>
<dbReference type="SUPFAM" id="SSF53927">
    <property type="entry name" value="Cytidine deaminase-like"/>
    <property type="match status" value="1"/>
</dbReference>
<evidence type="ECO:0000313" key="2">
    <source>
        <dbReference type="Proteomes" id="UP001177140"/>
    </source>
</evidence>
<evidence type="ECO:0000313" key="1">
    <source>
        <dbReference type="EMBL" id="MCL7046506.1"/>
    </source>
</evidence>
<evidence type="ECO:0008006" key="3">
    <source>
        <dbReference type="Google" id="ProtNLM"/>
    </source>
</evidence>
<dbReference type="EMBL" id="JAJJMA010282044">
    <property type="protein sequence ID" value="MCL7046506.1"/>
    <property type="molecule type" value="Genomic_DNA"/>
</dbReference>
<comment type="caution">
    <text evidence="1">The sequence shown here is derived from an EMBL/GenBank/DDBJ whole genome shotgun (WGS) entry which is preliminary data.</text>
</comment>
<gene>
    <name evidence="1" type="ORF">MKW94_023107</name>
</gene>
<dbReference type="Proteomes" id="UP001177140">
    <property type="component" value="Unassembled WGS sequence"/>
</dbReference>
<dbReference type="GO" id="GO:0003824">
    <property type="term" value="F:catalytic activity"/>
    <property type="evidence" value="ECO:0007669"/>
    <property type="project" value="InterPro"/>
</dbReference>
<reference evidence="1" key="1">
    <citation type="submission" date="2022-03" db="EMBL/GenBank/DDBJ databases">
        <title>A functionally conserved STORR gene fusion in Papaver species that diverged 16.8 million years ago.</title>
        <authorList>
            <person name="Catania T."/>
        </authorList>
    </citation>
    <scope>NUCLEOTIDE SEQUENCE</scope>
    <source>
        <strain evidence="1">S-191538</strain>
    </source>
</reference>
<dbReference type="AlphaFoldDB" id="A0AA41VS55"/>
<keyword evidence="2" id="KW-1185">Reference proteome</keyword>
<sequence length="385" mass="42446">MNLQPLQFPNVNLTIFSSNAKFQSRFCNCQKRVSESSVVMKNKGGSSRIRCGGEGEKDELAEKLLNLPKLQLDVPVLIQWWVVLLLRMGKLLVKGFILKLVFALRDAGDMAENATAYVSLESCNHFGRTPPCSEALILAKVNRVVVGMVDPNPIVASRGVEKLRNAGIDVTVAVEEELCKKLNAHREAVSYTEVIISSAYLVLSSLWYSQSVNGQILDKVGLAAKEPGGYYSQLLQAYDGVILSSGSLTGDSTFPTSQERQAKQPLQELQIPVLDTDAATQVIICAENDAVVNPETTSQGVETVVMDKVYLNVILDYCASRGLCSVLVDYVGDYKVLEDLVNECLEQGLVQKVIMELLPRKKRKSNSYSQKLSREVHQLKKLQSS</sequence>